<dbReference type="Proteomes" id="UP000765509">
    <property type="component" value="Unassembled WGS sequence"/>
</dbReference>
<protein>
    <submittedName>
        <fullName evidence="1">Uncharacterized protein</fullName>
    </submittedName>
</protein>
<organism evidence="1 2">
    <name type="scientific">Austropuccinia psidii MF-1</name>
    <dbReference type="NCBI Taxonomy" id="1389203"/>
    <lineage>
        <taxon>Eukaryota</taxon>
        <taxon>Fungi</taxon>
        <taxon>Dikarya</taxon>
        <taxon>Basidiomycota</taxon>
        <taxon>Pucciniomycotina</taxon>
        <taxon>Pucciniomycetes</taxon>
        <taxon>Pucciniales</taxon>
        <taxon>Sphaerophragmiaceae</taxon>
        <taxon>Austropuccinia</taxon>
    </lineage>
</organism>
<evidence type="ECO:0000313" key="1">
    <source>
        <dbReference type="EMBL" id="MBW0494308.1"/>
    </source>
</evidence>
<reference evidence="1" key="1">
    <citation type="submission" date="2021-03" db="EMBL/GenBank/DDBJ databases">
        <title>Draft genome sequence of rust myrtle Austropuccinia psidii MF-1, a brazilian biotype.</title>
        <authorList>
            <person name="Quecine M.C."/>
            <person name="Pachon D.M.R."/>
            <person name="Bonatelli M.L."/>
            <person name="Correr F.H."/>
            <person name="Franceschini L.M."/>
            <person name="Leite T.F."/>
            <person name="Margarido G.R.A."/>
            <person name="Almeida C.A."/>
            <person name="Ferrarezi J.A."/>
            <person name="Labate C.A."/>
        </authorList>
    </citation>
    <scope>NUCLEOTIDE SEQUENCE</scope>
    <source>
        <strain evidence="1">MF-1</strain>
    </source>
</reference>
<dbReference type="EMBL" id="AVOT02012511">
    <property type="protein sequence ID" value="MBW0494308.1"/>
    <property type="molecule type" value="Genomic_DNA"/>
</dbReference>
<sequence length="139" mass="15474">MALALDSVEDQMDSLKKDLAQIKGTTDIEQSFAWMAFAWTPTKADNIKALQLVFSIFIDWFNPQGKKISGKKEILGVIILKCLNLPPLLHHNPAFSLLYYIVPGPTSPDVVTISKFLKSLFDELMSLKDGFTALTAQNT</sequence>
<accession>A0A9Q3D4M5</accession>
<keyword evidence="2" id="KW-1185">Reference proteome</keyword>
<name>A0A9Q3D4M5_9BASI</name>
<gene>
    <name evidence="1" type="ORF">O181_034023</name>
</gene>
<dbReference type="OrthoDB" id="3269001at2759"/>
<proteinExistence type="predicted"/>
<evidence type="ECO:0000313" key="2">
    <source>
        <dbReference type="Proteomes" id="UP000765509"/>
    </source>
</evidence>
<dbReference type="AlphaFoldDB" id="A0A9Q3D4M5"/>
<comment type="caution">
    <text evidence="1">The sequence shown here is derived from an EMBL/GenBank/DDBJ whole genome shotgun (WGS) entry which is preliminary data.</text>
</comment>